<dbReference type="Gene3D" id="3.30.300.30">
    <property type="match status" value="3"/>
</dbReference>
<dbReference type="CDD" id="cd05930">
    <property type="entry name" value="A_NRPS"/>
    <property type="match status" value="1"/>
</dbReference>
<dbReference type="Gene3D" id="3.30.559.30">
    <property type="entry name" value="Nonribosomal peptide synthetase, condensation domain"/>
    <property type="match status" value="2"/>
</dbReference>
<dbReference type="InterPro" id="IPR025110">
    <property type="entry name" value="AMP-bd_C"/>
</dbReference>
<keyword evidence="7" id="KW-1185">Reference proteome</keyword>
<feature type="domain" description="Carrier" evidence="5">
    <location>
        <begin position="1020"/>
        <end position="1100"/>
    </location>
</feature>
<comment type="caution">
    <text evidence="6">The sequence shown here is derived from an EMBL/GenBank/DDBJ whole genome shotgun (WGS) entry which is preliminary data.</text>
</comment>
<keyword evidence="3" id="KW-0597">Phosphoprotein</keyword>
<dbReference type="CDD" id="cd19535">
    <property type="entry name" value="Cyc_NRPS"/>
    <property type="match status" value="1"/>
</dbReference>
<gene>
    <name evidence="6" type="ORF">GCM10009431_10440</name>
</gene>
<dbReference type="InterPro" id="IPR042099">
    <property type="entry name" value="ANL_N_sf"/>
</dbReference>
<dbReference type="Pfam" id="PF00501">
    <property type="entry name" value="AMP-binding"/>
    <property type="match status" value="2"/>
</dbReference>
<dbReference type="InterPro" id="IPR020806">
    <property type="entry name" value="PKS_PP-bd"/>
</dbReference>
<dbReference type="InterPro" id="IPR009081">
    <property type="entry name" value="PP-bd_ACP"/>
</dbReference>
<protein>
    <submittedName>
        <fullName evidence="6">Non-ribosomal peptide synthetase</fullName>
    </submittedName>
</protein>
<organism evidence="6 7">
    <name type="scientific">Gaetbulibacter jejuensis</name>
    <dbReference type="NCBI Taxonomy" id="584607"/>
    <lineage>
        <taxon>Bacteria</taxon>
        <taxon>Pseudomonadati</taxon>
        <taxon>Bacteroidota</taxon>
        <taxon>Flavobacteriia</taxon>
        <taxon>Flavobacteriales</taxon>
        <taxon>Flavobacteriaceae</taxon>
        <taxon>Gaetbulibacter</taxon>
    </lineage>
</organism>
<dbReference type="Gene3D" id="3.40.109.10">
    <property type="entry name" value="NADH Oxidase"/>
    <property type="match status" value="2"/>
</dbReference>
<accession>A0ABN1JIA8</accession>
<dbReference type="RefSeq" id="WP_343796345.1">
    <property type="nucleotide sequence ID" value="NZ_BAAAGF010000001.1"/>
</dbReference>
<dbReference type="Gene3D" id="3.40.50.12780">
    <property type="entry name" value="N-terminal domain of ligase-like"/>
    <property type="match status" value="1"/>
</dbReference>
<dbReference type="Pfam" id="PF13193">
    <property type="entry name" value="AMP-binding_C"/>
    <property type="match status" value="1"/>
</dbReference>
<proteinExistence type="predicted"/>
<evidence type="ECO:0000256" key="3">
    <source>
        <dbReference type="ARBA" id="ARBA00022553"/>
    </source>
</evidence>
<dbReference type="InterPro" id="IPR006162">
    <property type="entry name" value="Ppantetheine_attach_site"/>
</dbReference>
<keyword evidence="4" id="KW-0436">Ligase</keyword>
<dbReference type="Gene3D" id="1.10.10.1830">
    <property type="entry name" value="Non-ribosomal peptide synthase, adenylation domain"/>
    <property type="match status" value="1"/>
</dbReference>
<dbReference type="CDD" id="cd19531">
    <property type="entry name" value="LCL_NRPS-like"/>
    <property type="match status" value="1"/>
</dbReference>
<evidence type="ECO:0000313" key="7">
    <source>
        <dbReference type="Proteomes" id="UP001500736"/>
    </source>
</evidence>
<dbReference type="PANTHER" id="PTHR45527:SF1">
    <property type="entry name" value="FATTY ACID SYNTHASE"/>
    <property type="match status" value="1"/>
</dbReference>
<dbReference type="InterPro" id="IPR057737">
    <property type="entry name" value="Condensation_MtbB-like"/>
</dbReference>
<feature type="domain" description="Carrier" evidence="5">
    <location>
        <begin position="2483"/>
        <end position="2558"/>
    </location>
</feature>
<dbReference type="InterPro" id="IPR044894">
    <property type="entry name" value="TubC_N_sf"/>
</dbReference>
<dbReference type="Gene3D" id="3.40.50.980">
    <property type="match status" value="2"/>
</dbReference>
<evidence type="ECO:0000313" key="6">
    <source>
        <dbReference type="EMBL" id="GAA0740370.1"/>
    </source>
</evidence>
<evidence type="ECO:0000256" key="2">
    <source>
        <dbReference type="ARBA" id="ARBA00022450"/>
    </source>
</evidence>
<dbReference type="Pfam" id="PF00668">
    <property type="entry name" value="Condensation"/>
    <property type="match status" value="2"/>
</dbReference>
<dbReference type="Gene3D" id="3.30.559.10">
    <property type="entry name" value="Chloramphenicol acetyltransferase-like domain"/>
    <property type="match status" value="2"/>
</dbReference>
<reference evidence="6 7" key="1">
    <citation type="journal article" date="2019" name="Int. J. Syst. Evol. Microbiol.">
        <title>The Global Catalogue of Microorganisms (GCM) 10K type strain sequencing project: providing services to taxonomists for standard genome sequencing and annotation.</title>
        <authorList>
            <consortium name="The Broad Institute Genomics Platform"/>
            <consortium name="The Broad Institute Genome Sequencing Center for Infectious Disease"/>
            <person name="Wu L."/>
            <person name="Ma J."/>
        </authorList>
    </citation>
    <scope>NUCLEOTIDE SEQUENCE [LARGE SCALE GENOMIC DNA]</scope>
    <source>
        <strain evidence="6 7">JCM 15976</strain>
    </source>
</reference>
<dbReference type="InterPro" id="IPR020845">
    <property type="entry name" value="AMP-binding_CS"/>
</dbReference>
<dbReference type="InterPro" id="IPR000415">
    <property type="entry name" value="Nitroreductase-like"/>
</dbReference>
<dbReference type="SUPFAM" id="SSF47336">
    <property type="entry name" value="ACP-like"/>
    <property type="match status" value="2"/>
</dbReference>
<dbReference type="Proteomes" id="UP001500736">
    <property type="component" value="Unassembled WGS sequence"/>
</dbReference>
<dbReference type="InterPro" id="IPR001242">
    <property type="entry name" value="Condensation_dom"/>
</dbReference>
<dbReference type="InterPro" id="IPR010071">
    <property type="entry name" value="AA_adenyl_dom"/>
</dbReference>
<dbReference type="InterPro" id="IPR023213">
    <property type="entry name" value="CAT-like_dom_sf"/>
</dbReference>
<comment type="cofactor">
    <cofactor evidence="1">
        <name>pantetheine 4'-phosphate</name>
        <dbReference type="ChEBI" id="CHEBI:47942"/>
    </cofactor>
</comment>
<dbReference type="PROSITE" id="PS00012">
    <property type="entry name" value="PHOSPHOPANTETHEINE"/>
    <property type="match status" value="1"/>
</dbReference>
<dbReference type="Gene3D" id="2.30.38.10">
    <property type="entry name" value="Luciferase, Domain 3"/>
    <property type="match status" value="1"/>
</dbReference>
<dbReference type="SUPFAM" id="SSF56801">
    <property type="entry name" value="Acetyl-CoA synthetase-like"/>
    <property type="match status" value="2"/>
</dbReference>
<name>A0ABN1JIA8_9FLAO</name>
<dbReference type="SUPFAM" id="SSF52777">
    <property type="entry name" value="CoA-dependent acyltransferases"/>
    <property type="match status" value="4"/>
</dbReference>
<evidence type="ECO:0000259" key="5">
    <source>
        <dbReference type="PROSITE" id="PS50075"/>
    </source>
</evidence>
<dbReference type="CDD" id="cd02142">
    <property type="entry name" value="McbC_SagB-like_oxidoreductase"/>
    <property type="match status" value="1"/>
</dbReference>
<dbReference type="Gene3D" id="1.10.1200.10">
    <property type="entry name" value="ACP-like"/>
    <property type="match status" value="2"/>
</dbReference>
<keyword evidence="2" id="KW-0596">Phosphopantetheine</keyword>
<dbReference type="NCBIfam" id="NF003417">
    <property type="entry name" value="PRK04813.1"/>
    <property type="match status" value="3"/>
</dbReference>
<evidence type="ECO:0000256" key="1">
    <source>
        <dbReference type="ARBA" id="ARBA00001957"/>
    </source>
</evidence>
<dbReference type="Pfam" id="PF00550">
    <property type="entry name" value="PP-binding"/>
    <property type="match status" value="2"/>
</dbReference>
<dbReference type="SMART" id="SM00823">
    <property type="entry name" value="PKS_PP"/>
    <property type="match status" value="1"/>
</dbReference>
<dbReference type="PROSITE" id="PS00455">
    <property type="entry name" value="AMP_BINDING"/>
    <property type="match status" value="2"/>
</dbReference>
<dbReference type="PROSITE" id="PS50075">
    <property type="entry name" value="CARRIER"/>
    <property type="match status" value="2"/>
</dbReference>
<dbReference type="InterPro" id="IPR045851">
    <property type="entry name" value="AMP-bd_C_sf"/>
</dbReference>
<dbReference type="InterPro" id="IPR036736">
    <property type="entry name" value="ACP-like_sf"/>
</dbReference>
<dbReference type="NCBIfam" id="TIGR01733">
    <property type="entry name" value="AA-adenyl-dom"/>
    <property type="match status" value="2"/>
</dbReference>
<dbReference type="EMBL" id="BAAAGF010000001">
    <property type="protein sequence ID" value="GAA0740370.1"/>
    <property type="molecule type" value="Genomic_DNA"/>
</dbReference>
<sequence length="2573" mass="293852">MKITDLLNEIRSAKLYIEVIGDQLKLDVLENKPSDELLTKIRQHKAELISFLKKQNIIEILPVEKSEYYPASSEQKRLFALQELDKQSTVYNLLLSYMLKGKLNIEQIKKTFRQLIERHESFRTELVLDNGVLFQKVNDEVEFNIDYCRNNEQSFEQFLNHFSRPFDLSKAPLLRVGLYMKTELEHIMLIDMHHCISDGVSMAIVMKDFRMLYDELELPIQTIHYKDYAVWKQKKTSEDILKDDKEFWLNQLEGEIPILNLPTDYQRPAIIDYKGDTEEFALDHDTTIDIHRICKENRITLYSFLFSAFKVLLSKYSRQEDIVVGTINAGRDRDELKGIVGMFANTLAIRSNPLDSKRFIDFANELKDICFDAFAHQHFPFEELVGELNVERDLGRNPLFDVLFVLQNMEVEKFAVGNLEVDFFPMDQKYSKFDISLSAQERDNKITFHFEYSTNLFSRETIQRMGSQFCYILKTLSKNIDLLIKDIDLTPQETRLDQIKLFNKNTYSYPQDKTVVHLLEEQAEKTPHHVAVVFENNSLTYSELIQNVDHFASFLLSEGIQKGDIVGLVASRSSELIAAIFGILKVSASYLPVDPSYPQDRIEYVLRDSNVKYILFDTTFEMKGSMHTKKASFNEVLSSTINVHQVSNDLPKPSDLAYIIYTSGSTGNPKGVMVNHYSLTNVLFALNRLYPCLEDDSFLFKTSFCFDVSLSEIFGWLFNGGKLVILENGSEAIPAEIEKTIAKHKVTHINFVPSMFNAILDSIDKNDIGKYDSVKYFMIAGEAFTPELAEKFNALGLAANLENIYGPTEATIYASYYSLKNWNPKTRIPIGKPIDNTQLYVLDDNLKLQTVGILGELYIGGAALARGYINCQELSAEKFISNPYSPNQLLYKTGDLVRWLPCGNIEYFGRIDSQVKVRGYRIDLGEIENAFNSQDAVSESVVVVNEIKGDKYICAYLVLKHEIDVLKIKTSVAGILPSYMLPDFLIQIDIIPLLINGKIDKKALPDPSVKSQQLDIDYRAPSNSTEKELVKIWSENLGINEESISTNSSYFEMGGNSIKLISLLSKINKEFNTDVNLKDLYINKNIKSLSDLISASDQHTENRYPQISHVSEDLHKPFPLSNIQFSYLVGRNSYLELGNVSTHSFWRLDAEADLDKVNTCLNLLIDRHHALRTIVTEQGEQVILGKKTYKISIQDVRTFSKSEQDKISTEIAKRMSHQIFDASKWPLFEISAIQVGHSNYIFFISLDTIVADAYSIELIKDEFKTLYKNANASFDRLTITFRDYIVALNELKESPFYAKDRDFWLNKLSDFPSAPSLPLERNLSEVEKPNFKAIRKTFSVYESNLIKDFSKRGNVSLSTLLLTVYAEVLSYWSNQADLGLNLTFFNRLPFHESINDIVGDFTSLILLDVRLKQGQLFNERITSVQETLLEALDHRLYDGVEFIREISKQRNLAKKAVMPVVFTSALFDASLNFAEIENNTFSFERDRIHIDRGTPTSQVYLDNVVGEQNGRIFLIWNYIEELFSVEDINNMFDMYVAKIYDLIAETTKYTEELNQPVHKLYESYNDTNTEDLQRETTIHELISKQCKLTPDLIAVSLHSQKLTYAELDEQSNKVANYLAEKGVQKADSVCILGERKIETIINILGVLKLGAVYVPLNPENPVNRNNKIQRNCNAQFLLDPQTFQSKIDEFYSNEFELVKVNPDDTAYIIFTSGSTGTPKGVVISHTSAVNTILDINERFNVGVNDRILQISSFSFDLSIYDIFGSLISGAQLVMLNTNKSVEEIVQTLIEDKITIFNAVPSFWKLVVENLPMGQILSHLRHVLLSGDWIPINLARQTIEQFPNLLLTSLGGATEGSIWSIYYPVEKINPDWKSIPYGYPLRNQQFYILNFENEICPVGVKGMLYIGGVGVTKGYLNDQDQTHKSLLNHTTYGLLYKTGDYGVMHPEGYIEFLGREDDQVKIKGHRIELGEIEKNLNSIAQVKDSLVTIYRDDKRDAIIAYIIEQMAEKSYEKGVLTNSVQRLEFKLAQHGIRQFSGHIREINLTKNLTYKVVLDFSQPRSGKVRLTNSIKFDHLELLLESLRQFDVKDSFQFPKYLYPSAGSLYPVQVYLYISENSLTDLDSGYYYYNPKAHSVVSINSDTSKSNTETDQILLVGKIDAIQPIYGSAAKSFCLLEAGHIAGLLKDVSRINNISLSKVHCDKDVLGQLDLYQGYFLASHYSLGYANDQTQGKSKAINEISIFSRQSYRNFIASEIQLEEFAACLEKCIKFNSDCHNIAVYVYLKEGIINGIEEGFYAYDREVLELQKTSDKKLIERLYDGQNRDIYKGAGFAIFLVAKRIIDNKDKSSSLDFDKEDVFDEAGRIGQSINTFFPLSNLGVCAIGYVNTDLIRDAMNLKPDDEVIYSFLGGKISAEQTQYRDSDQTPKRSSSLLEDVRRSLEKNLPEYMIPNYILPIEKFPLTQNKKINRKLLPLPDFGSNNEFVMPKGTTEIELCELMSPLLNTTEIGATDDFFELGGDSLKAMALIARINKNFNVNIDLSDFFSRPTIKELGLFIQSIQLISKDEFENTDRYHV</sequence>
<evidence type="ECO:0000256" key="4">
    <source>
        <dbReference type="ARBA" id="ARBA00022598"/>
    </source>
</evidence>
<dbReference type="PANTHER" id="PTHR45527">
    <property type="entry name" value="NONRIBOSOMAL PEPTIDE SYNTHETASE"/>
    <property type="match status" value="1"/>
</dbReference>
<dbReference type="InterPro" id="IPR000873">
    <property type="entry name" value="AMP-dep_synth/lig_dom"/>
</dbReference>